<proteinExistence type="predicted"/>
<feature type="region of interest" description="Disordered" evidence="1">
    <location>
        <begin position="22"/>
        <end position="46"/>
    </location>
</feature>
<feature type="region of interest" description="Disordered" evidence="1">
    <location>
        <begin position="139"/>
        <end position="276"/>
    </location>
</feature>
<evidence type="ECO:0000313" key="2">
    <source>
        <dbReference type="EMBL" id="KAG2599558.1"/>
    </source>
</evidence>
<sequence length="461" mass="48811">MPRSRGYAPPFRRPAAFTTGGVVAGWSPVGRGRARRPGGGGDRSISAPLLLPQPWSGGLVSRGPAVRPALEVSWTGRLAWDPEEGTPGPAAAAVQGTPWLLTFDHRWRSEGGDKSQVMGSATAHSPVRHCTHVGIDTTVEGRAATPPRLPTRASPPFLKRKQRAFQVSAAPIPTRGKEASRSAAGRRGQRRIGSGYPGVRRAAPRRPRARHDDDDRKGQTAARNRTSTAPAPRGPRDGLARAHAHAQRKAPTGTARATQPTTPPPIPCDASAPSCGRLSSARVNAEPVALPWPVAPPPCPVALPKANHLRRRYLPGAPVFVRERLPTLSAAAACLRPAAGVWPPVQGWTNAGTPPLNPASGSGCARFFPNGVSRLATVTPHSSVARPEVTESAHVNAARSASLLAAAQRSTLAAELGRSYCTRSSGQSSRTALVQQRHVKISICFWRGSYHVISIEALFFP</sequence>
<dbReference type="EMBL" id="CM029045">
    <property type="protein sequence ID" value="KAG2599558.1"/>
    <property type="molecule type" value="Genomic_DNA"/>
</dbReference>
<organism evidence="2 3">
    <name type="scientific">Panicum virgatum</name>
    <name type="common">Blackwell switchgrass</name>
    <dbReference type="NCBI Taxonomy" id="38727"/>
    <lineage>
        <taxon>Eukaryota</taxon>
        <taxon>Viridiplantae</taxon>
        <taxon>Streptophyta</taxon>
        <taxon>Embryophyta</taxon>
        <taxon>Tracheophyta</taxon>
        <taxon>Spermatophyta</taxon>
        <taxon>Magnoliopsida</taxon>
        <taxon>Liliopsida</taxon>
        <taxon>Poales</taxon>
        <taxon>Poaceae</taxon>
        <taxon>PACMAD clade</taxon>
        <taxon>Panicoideae</taxon>
        <taxon>Panicodae</taxon>
        <taxon>Paniceae</taxon>
        <taxon>Panicinae</taxon>
        <taxon>Panicum</taxon>
        <taxon>Panicum sect. Hiantes</taxon>
    </lineage>
</organism>
<feature type="compositionally biased region" description="Low complexity" evidence="1">
    <location>
        <begin position="250"/>
        <end position="260"/>
    </location>
</feature>
<keyword evidence="3" id="KW-1185">Reference proteome</keyword>
<reference evidence="2" key="1">
    <citation type="submission" date="2020-05" db="EMBL/GenBank/DDBJ databases">
        <title>WGS assembly of Panicum virgatum.</title>
        <authorList>
            <person name="Lovell J.T."/>
            <person name="Jenkins J."/>
            <person name="Shu S."/>
            <person name="Juenger T.E."/>
            <person name="Schmutz J."/>
        </authorList>
    </citation>
    <scope>NUCLEOTIDE SEQUENCE</scope>
    <source>
        <strain evidence="2">AP13</strain>
    </source>
</reference>
<gene>
    <name evidence="2" type="ORF">PVAP13_5KG426507</name>
</gene>
<dbReference type="AlphaFoldDB" id="A0A8T0SR07"/>
<name>A0A8T0SR07_PANVG</name>
<accession>A0A8T0SR07</accession>
<evidence type="ECO:0000313" key="3">
    <source>
        <dbReference type="Proteomes" id="UP000823388"/>
    </source>
</evidence>
<protein>
    <submittedName>
        <fullName evidence="2">Uncharacterized protein</fullName>
    </submittedName>
</protein>
<dbReference type="Proteomes" id="UP000823388">
    <property type="component" value="Chromosome 5K"/>
</dbReference>
<feature type="compositionally biased region" description="Low complexity" evidence="1">
    <location>
        <begin position="181"/>
        <end position="194"/>
    </location>
</feature>
<evidence type="ECO:0000256" key="1">
    <source>
        <dbReference type="SAM" id="MobiDB-lite"/>
    </source>
</evidence>
<comment type="caution">
    <text evidence="2">The sequence shown here is derived from an EMBL/GenBank/DDBJ whole genome shotgun (WGS) entry which is preliminary data.</text>
</comment>